<reference evidence="4 5" key="1">
    <citation type="submission" date="2021-06" db="EMBL/GenBank/DDBJ databases">
        <title>44 bacteria genomes isolated from Dapeng, Shenzhen.</title>
        <authorList>
            <person name="Zheng W."/>
            <person name="Yu S."/>
            <person name="Huang Y."/>
        </authorList>
    </citation>
    <scope>NUCLEOTIDE SEQUENCE [LARGE SCALE GENOMIC DNA]</scope>
    <source>
        <strain evidence="4 5">DP5N14-6</strain>
    </source>
</reference>
<sequence>MNNREEIWVKKGYELFAIHGEIGLNIEQLSKQVGISKSSFYHHFADLEGFVEKLMQYHLQQSKIIAEKERMAQSIDPELIQILLEHQTDILFNRQLRINAHQSSYSHTLMISNQLIGKDFILLWLKDSKLPLTFKQAEGIFDLALENFFLQINPENFTAEWLESYFENLKRISASFTSPLDGSD</sequence>
<dbReference type="EMBL" id="JAHVHP010000002">
    <property type="protein sequence ID" value="MBY5951625.1"/>
    <property type="molecule type" value="Genomic_DNA"/>
</dbReference>
<dbReference type="RefSeq" id="WP_134199961.1">
    <property type="nucleotide sequence ID" value="NZ_JAHVHP010000002.1"/>
</dbReference>
<keyword evidence="1 2" id="KW-0238">DNA-binding</keyword>
<keyword evidence="5" id="KW-1185">Reference proteome</keyword>
<dbReference type="Proteomes" id="UP000766609">
    <property type="component" value="Unassembled WGS sequence"/>
</dbReference>
<organism evidence="4 5">
    <name type="scientific">Algoriphagus marincola</name>
    <dbReference type="NCBI Taxonomy" id="264027"/>
    <lineage>
        <taxon>Bacteria</taxon>
        <taxon>Pseudomonadati</taxon>
        <taxon>Bacteroidota</taxon>
        <taxon>Cytophagia</taxon>
        <taxon>Cytophagales</taxon>
        <taxon>Cyclobacteriaceae</taxon>
        <taxon>Algoriphagus</taxon>
    </lineage>
</organism>
<feature type="domain" description="HTH tetR-type" evidence="3">
    <location>
        <begin position="2"/>
        <end position="62"/>
    </location>
</feature>
<accession>A0ABS7N6L9</accession>
<comment type="caution">
    <text evidence="4">The sequence shown here is derived from an EMBL/GenBank/DDBJ whole genome shotgun (WGS) entry which is preliminary data.</text>
</comment>
<gene>
    <name evidence="4" type="ORF">KUV23_11605</name>
</gene>
<dbReference type="InterPro" id="IPR001647">
    <property type="entry name" value="HTH_TetR"/>
</dbReference>
<evidence type="ECO:0000313" key="4">
    <source>
        <dbReference type="EMBL" id="MBY5951625.1"/>
    </source>
</evidence>
<proteinExistence type="predicted"/>
<dbReference type="PROSITE" id="PS50977">
    <property type="entry name" value="HTH_TETR_2"/>
    <property type="match status" value="1"/>
</dbReference>
<evidence type="ECO:0000256" key="2">
    <source>
        <dbReference type="PROSITE-ProRule" id="PRU00335"/>
    </source>
</evidence>
<evidence type="ECO:0000313" key="5">
    <source>
        <dbReference type="Proteomes" id="UP000766609"/>
    </source>
</evidence>
<dbReference type="Gene3D" id="1.10.357.10">
    <property type="entry name" value="Tetracycline Repressor, domain 2"/>
    <property type="match status" value="1"/>
</dbReference>
<dbReference type="InterPro" id="IPR009057">
    <property type="entry name" value="Homeodomain-like_sf"/>
</dbReference>
<feature type="DNA-binding region" description="H-T-H motif" evidence="2">
    <location>
        <begin position="25"/>
        <end position="44"/>
    </location>
</feature>
<dbReference type="SUPFAM" id="SSF46689">
    <property type="entry name" value="Homeodomain-like"/>
    <property type="match status" value="1"/>
</dbReference>
<protein>
    <submittedName>
        <fullName evidence="4">TetR/AcrR family transcriptional regulator</fullName>
    </submittedName>
</protein>
<evidence type="ECO:0000259" key="3">
    <source>
        <dbReference type="PROSITE" id="PS50977"/>
    </source>
</evidence>
<name>A0ABS7N6L9_9BACT</name>
<evidence type="ECO:0000256" key="1">
    <source>
        <dbReference type="ARBA" id="ARBA00023125"/>
    </source>
</evidence>